<evidence type="ECO:0000313" key="10">
    <source>
        <dbReference type="EMBL" id="HGV97089.1"/>
    </source>
</evidence>
<accession>A0A7C4THH1</accession>
<keyword evidence="6 8" id="KW-1133">Transmembrane helix</keyword>
<name>A0A7C4THH1_UNCW3</name>
<dbReference type="SUPFAM" id="SSF53448">
    <property type="entry name" value="Nucleotide-diphospho-sugar transferases"/>
    <property type="match status" value="1"/>
</dbReference>
<protein>
    <submittedName>
        <fullName evidence="10">Glycosyltransferase family 2 protein</fullName>
    </submittedName>
</protein>
<dbReference type="InterPro" id="IPR029044">
    <property type="entry name" value="Nucleotide-diphossugar_trans"/>
</dbReference>
<evidence type="ECO:0000259" key="9">
    <source>
        <dbReference type="Pfam" id="PF00535"/>
    </source>
</evidence>
<reference evidence="10" key="1">
    <citation type="journal article" date="2020" name="mSystems">
        <title>Genome- and Community-Level Interaction Insights into Carbon Utilization and Element Cycling Functions of Hydrothermarchaeota in Hydrothermal Sediment.</title>
        <authorList>
            <person name="Zhou Z."/>
            <person name="Liu Y."/>
            <person name="Xu W."/>
            <person name="Pan J."/>
            <person name="Luo Z.H."/>
            <person name="Li M."/>
        </authorList>
    </citation>
    <scope>NUCLEOTIDE SEQUENCE [LARGE SCALE GENOMIC DNA]</scope>
    <source>
        <strain evidence="10">SpSt-774</strain>
    </source>
</reference>
<evidence type="ECO:0000256" key="8">
    <source>
        <dbReference type="SAM" id="Phobius"/>
    </source>
</evidence>
<keyword evidence="1" id="KW-1003">Cell membrane</keyword>
<keyword evidence="5" id="KW-0448">Lipopolysaccharide biosynthesis</keyword>
<dbReference type="GO" id="GO:0016757">
    <property type="term" value="F:glycosyltransferase activity"/>
    <property type="evidence" value="ECO:0007669"/>
    <property type="project" value="UniProtKB-KW"/>
</dbReference>
<evidence type="ECO:0000256" key="7">
    <source>
        <dbReference type="ARBA" id="ARBA00023136"/>
    </source>
</evidence>
<keyword evidence="3 10" id="KW-0808">Transferase</keyword>
<dbReference type="InterPro" id="IPR001173">
    <property type="entry name" value="Glyco_trans_2-like"/>
</dbReference>
<dbReference type="InterPro" id="IPR050256">
    <property type="entry name" value="Glycosyltransferase_2"/>
</dbReference>
<dbReference type="PANTHER" id="PTHR48090">
    <property type="entry name" value="UNDECAPRENYL-PHOSPHATE 4-DEOXY-4-FORMAMIDO-L-ARABINOSE TRANSFERASE-RELATED"/>
    <property type="match status" value="1"/>
</dbReference>
<dbReference type="EMBL" id="DTGZ01000041">
    <property type="protein sequence ID" value="HGV97089.1"/>
    <property type="molecule type" value="Genomic_DNA"/>
</dbReference>
<proteinExistence type="predicted"/>
<keyword evidence="2" id="KW-0328">Glycosyltransferase</keyword>
<dbReference type="GO" id="GO:0009103">
    <property type="term" value="P:lipopolysaccharide biosynthetic process"/>
    <property type="evidence" value="ECO:0007669"/>
    <property type="project" value="UniProtKB-KW"/>
</dbReference>
<sequence>MPDIYNKNMKVGILIPAYNEFENIPHLITMLDEFIKKHPDYEVIFIDDGSTDYTQGVLKEYQRDYLKVVVHKKNLGKTQAIISGSKATDAEILVIYDADMQFDINDVPRLVDLIVNKNADVATGWKQGKYEKKFISSVYNWCGRRLFNLQVHDMNAIKAFRREVLQAIPLRRDWHRYIVPLASEYGFAIKEIPVDLRPRLFGKPKYQKKSRIIIGFFDLLAVKFQLTFLQKPLLYFGTAGMLQILLGIITGIIAVVLRIFGHGFRPLLYLVILLIVSGILFFALGLIGESIRAIIDRLEKFELKNGKEK</sequence>
<dbReference type="Pfam" id="PF00535">
    <property type="entry name" value="Glycos_transf_2"/>
    <property type="match status" value="1"/>
</dbReference>
<keyword evidence="4 8" id="KW-0812">Transmembrane</keyword>
<organism evidence="10">
    <name type="scientific">candidate division WOR-3 bacterium</name>
    <dbReference type="NCBI Taxonomy" id="2052148"/>
    <lineage>
        <taxon>Bacteria</taxon>
        <taxon>Bacteria division WOR-3</taxon>
    </lineage>
</organism>
<comment type="caution">
    <text evidence="10">The sequence shown here is derived from an EMBL/GenBank/DDBJ whole genome shotgun (WGS) entry which is preliminary data.</text>
</comment>
<evidence type="ECO:0000256" key="2">
    <source>
        <dbReference type="ARBA" id="ARBA00022676"/>
    </source>
</evidence>
<feature type="transmembrane region" description="Helical" evidence="8">
    <location>
        <begin position="235"/>
        <end position="260"/>
    </location>
</feature>
<dbReference type="Gene3D" id="3.90.550.10">
    <property type="entry name" value="Spore Coat Polysaccharide Biosynthesis Protein SpsA, Chain A"/>
    <property type="match status" value="1"/>
</dbReference>
<dbReference type="CDD" id="cd04179">
    <property type="entry name" value="DPM_DPG-synthase_like"/>
    <property type="match status" value="1"/>
</dbReference>
<evidence type="ECO:0000256" key="6">
    <source>
        <dbReference type="ARBA" id="ARBA00022989"/>
    </source>
</evidence>
<feature type="transmembrane region" description="Helical" evidence="8">
    <location>
        <begin position="267"/>
        <end position="287"/>
    </location>
</feature>
<evidence type="ECO:0000256" key="1">
    <source>
        <dbReference type="ARBA" id="ARBA00022475"/>
    </source>
</evidence>
<dbReference type="AlphaFoldDB" id="A0A7C4THH1"/>
<gene>
    <name evidence="10" type="ORF">ENV60_02200</name>
</gene>
<feature type="domain" description="Glycosyltransferase 2-like" evidence="9">
    <location>
        <begin position="13"/>
        <end position="132"/>
    </location>
</feature>
<keyword evidence="7 8" id="KW-0472">Membrane</keyword>
<evidence type="ECO:0000256" key="5">
    <source>
        <dbReference type="ARBA" id="ARBA00022985"/>
    </source>
</evidence>
<dbReference type="PANTHER" id="PTHR48090:SF3">
    <property type="entry name" value="UNDECAPRENYL-PHOSPHATE 4-DEOXY-4-FORMAMIDO-L-ARABINOSE TRANSFERASE"/>
    <property type="match status" value="1"/>
</dbReference>
<dbReference type="GO" id="GO:0005886">
    <property type="term" value="C:plasma membrane"/>
    <property type="evidence" value="ECO:0007669"/>
    <property type="project" value="TreeGrafter"/>
</dbReference>
<feature type="transmembrane region" description="Helical" evidence="8">
    <location>
        <begin position="212"/>
        <end position="229"/>
    </location>
</feature>
<evidence type="ECO:0000256" key="3">
    <source>
        <dbReference type="ARBA" id="ARBA00022679"/>
    </source>
</evidence>
<evidence type="ECO:0000256" key="4">
    <source>
        <dbReference type="ARBA" id="ARBA00022692"/>
    </source>
</evidence>